<comment type="caution">
    <text evidence="1">The sequence shown here is derived from an EMBL/GenBank/DDBJ whole genome shotgun (WGS) entry which is preliminary data.</text>
</comment>
<accession>A0A6B3NM63</accession>
<dbReference type="Pfam" id="PF11075">
    <property type="entry name" value="DUF2780"/>
    <property type="match status" value="1"/>
</dbReference>
<organism evidence="1">
    <name type="scientific">Symploca sp. SIO1C4</name>
    <dbReference type="NCBI Taxonomy" id="2607765"/>
    <lineage>
        <taxon>Bacteria</taxon>
        <taxon>Bacillati</taxon>
        <taxon>Cyanobacteriota</taxon>
        <taxon>Cyanophyceae</taxon>
        <taxon>Coleofasciculales</taxon>
        <taxon>Coleofasciculaceae</taxon>
        <taxon>Symploca</taxon>
    </lineage>
</organism>
<protein>
    <submittedName>
        <fullName evidence="1">DUF2780 domain-containing protein</fullName>
    </submittedName>
</protein>
<dbReference type="InterPro" id="IPR021302">
    <property type="entry name" value="DUF2780_VcgC/VcgE"/>
</dbReference>
<gene>
    <name evidence="1" type="ORF">F6J89_31410</name>
</gene>
<proteinExistence type="predicted"/>
<evidence type="ECO:0000313" key="1">
    <source>
        <dbReference type="EMBL" id="NER31995.1"/>
    </source>
</evidence>
<reference evidence="1" key="1">
    <citation type="submission" date="2019-11" db="EMBL/GenBank/DDBJ databases">
        <title>Genomic insights into an expanded diversity of filamentous marine cyanobacteria reveals the extraordinary biosynthetic potential of Moorea and Okeania.</title>
        <authorList>
            <person name="Ferreira Leao T."/>
            <person name="Wang M."/>
            <person name="Moss N."/>
            <person name="Da Silva R."/>
            <person name="Sanders J."/>
            <person name="Nurk S."/>
            <person name="Gurevich A."/>
            <person name="Humphrey G."/>
            <person name="Reher R."/>
            <person name="Zhu Q."/>
            <person name="Belda-Ferre P."/>
            <person name="Glukhov E."/>
            <person name="Rex R."/>
            <person name="Dorrestein P.C."/>
            <person name="Knight R."/>
            <person name="Pevzner P."/>
            <person name="Gerwick W.H."/>
            <person name="Gerwick L."/>
        </authorList>
    </citation>
    <scope>NUCLEOTIDE SEQUENCE</scope>
    <source>
        <strain evidence="1">SIO1C4</strain>
    </source>
</reference>
<sequence length="127" mass="12946">MELIQLLTQNLGVQESQAMGGAGLIFQLAKEKLGEDNFSTIAQYVPGIGDMLQEAPQAAGILGALGGLASAMGGEAAGIGNLVNLAGGFSQLGLDGGMVGQFVPIILSYLQNQGGDEIKSLLEQVLN</sequence>
<dbReference type="AlphaFoldDB" id="A0A6B3NM63"/>
<name>A0A6B3NM63_9CYAN</name>
<dbReference type="EMBL" id="JAAHFQ010001017">
    <property type="protein sequence ID" value="NER31995.1"/>
    <property type="molecule type" value="Genomic_DNA"/>
</dbReference>